<dbReference type="PRINTS" id="PR01159">
    <property type="entry name" value="DNAGYRASEB"/>
</dbReference>
<comment type="catalytic activity">
    <reaction evidence="1">
        <text>ATP-dependent breakage, passage and rejoining of double-stranded DNA.</text>
        <dbReference type="EC" id="5.6.2.2"/>
    </reaction>
</comment>
<dbReference type="PROSITE" id="PS50880">
    <property type="entry name" value="TOPRIM"/>
    <property type="match status" value="1"/>
</dbReference>
<dbReference type="InterPro" id="IPR001241">
    <property type="entry name" value="Topo_IIA"/>
</dbReference>
<dbReference type="PRINTS" id="PR00418">
    <property type="entry name" value="TPI2FAMILY"/>
</dbReference>
<dbReference type="PANTHER" id="PTHR45866">
    <property type="entry name" value="DNA GYRASE/TOPOISOMERASE SUBUNIT B"/>
    <property type="match status" value="1"/>
</dbReference>
<keyword evidence="7" id="KW-0413">Isomerase</keyword>
<dbReference type="EC" id="5.6.2.2" evidence="3"/>
<dbReference type="InterPro" id="IPR014721">
    <property type="entry name" value="Ribsml_uS5_D2-typ_fold_subgr"/>
</dbReference>
<evidence type="ECO:0000256" key="4">
    <source>
        <dbReference type="ARBA" id="ARBA00022723"/>
    </source>
</evidence>
<protein>
    <recommendedName>
        <fullName evidence="3">DNA topoisomerase (ATP-hydrolyzing)</fullName>
        <ecNumber evidence="3">5.6.2.2</ecNumber>
    </recommendedName>
</protein>
<dbReference type="Gene3D" id="3.40.50.670">
    <property type="match status" value="1"/>
</dbReference>
<dbReference type="CDD" id="cd00329">
    <property type="entry name" value="TopoII_MutL_Trans"/>
    <property type="match status" value="1"/>
</dbReference>
<dbReference type="InterPro" id="IPR013506">
    <property type="entry name" value="Topo_IIA_bsu_dom2"/>
</dbReference>
<proteinExistence type="predicted"/>
<dbReference type="Gene3D" id="3.30.230.10">
    <property type="match status" value="1"/>
</dbReference>
<comment type="cofactor">
    <cofactor evidence="2">
        <name>Mg(2+)</name>
        <dbReference type="ChEBI" id="CHEBI:18420"/>
    </cofactor>
</comment>
<dbReference type="GO" id="GO:0005524">
    <property type="term" value="F:ATP binding"/>
    <property type="evidence" value="ECO:0007669"/>
    <property type="project" value="InterPro"/>
</dbReference>
<dbReference type="FunFam" id="3.40.50.670:FF:000001">
    <property type="entry name" value="DNA topoisomerase 2"/>
    <property type="match status" value="1"/>
</dbReference>
<dbReference type="NCBIfam" id="NF004189">
    <property type="entry name" value="PRK05644.1"/>
    <property type="match status" value="1"/>
</dbReference>
<dbReference type="SMART" id="SM00387">
    <property type="entry name" value="HATPase_c"/>
    <property type="match status" value="1"/>
</dbReference>
<evidence type="ECO:0000256" key="7">
    <source>
        <dbReference type="ARBA" id="ARBA00023235"/>
    </source>
</evidence>
<evidence type="ECO:0000256" key="1">
    <source>
        <dbReference type="ARBA" id="ARBA00000185"/>
    </source>
</evidence>
<dbReference type="SUPFAM" id="SSF55874">
    <property type="entry name" value="ATPase domain of HSP90 chaperone/DNA topoisomerase II/histidine kinase"/>
    <property type="match status" value="1"/>
</dbReference>
<comment type="caution">
    <text evidence="9">The sequence shown here is derived from an EMBL/GenBank/DDBJ whole genome shotgun (WGS) entry which is preliminary data.</text>
</comment>
<evidence type="ECO:0000313" key="10">
    <source>
        <dbReference type="Proteomes" id="UP000824070"/>
    </source>
</evidence>
<name>A0A9D1LPG2_9FIRM</name>
<dbReference type="InterPro" id="IPR006171">
    <property type="entry name" value="TOPRIM_dom"/>
</dbReference>
<evidence type="ECO:0000256" key="6">
    <source>
        <dbReference type="ARBA" id="ARBA00023125"/>
    </source>
</evidence>
<gene>
    <name evidence="9" type="ORF">IAC52_04675</name>
</gene>
<organism evidence="9 10">
    <name type="scientific">Candidatus Alloenteromonas pullicola</name>
    <dbReference type="NCBI Taxonomy" id="2840784"/>
    <lineage>
        <taxon>Bacteria</taxon>
        <taxon>Bacillati</taxon>
        <taxon>Bacillota</taxon>
        <taxon>Bacillota incertae sedis</taxon>
        <taxon>Candidatus Alloenteromonas</taxon>
    </lineage>
</organism>
<evidence type="ECO:0000313" key="9">
    <source>
        <dbReference type="EMBL" id="HIU45572.1"/>
    </source>
</evidence>
<dbReference type="SMART" id="SM00433">
    <property type="entry name" value="TOP2c"/>
    <property type="match status" value="1"/>
</dbReference>
<accession>A0A9D1LPG2</accession>
<dbReference type="Pfam" id="PF02518">
    <property type="entry name" value="HATPase_c"/>
    <property type="match status" value="1"/>
</dbReference>
<dbReference type="InterPro" id="IPR036890">
    <property type="entry name" value="HATPase_C_sf"/>
</dbReference>
<dbReference type="EMBL" id="DVMV01000039">
    <property type="protein sequence ID" value="HIU45572.1"/>
    <property type="molecule type" value="Genomic_DNA"/>
</dbReference>
<dbReference type="Pfam" id="PF01751">
    <property type="entry name" value="Toprim"/>
    <property type="match status" value="1"/>
</dbReference>
<dbReference type="GO" id="GO:0006265">
    <property type="term" value="P:DNA topological change"/>
    <property type="evidence" value="ECO:0007669"/>
    <property type="project" value="InterPro"/>
</dbReference>
<evidence type="ECO:0000259" key="8">
    <source>
        <dbReference type="PROSITE" id="PS50880"/>
    </source>
</evidence>
<feature type="domain" description="Toprim" evidence="8">
    <location>
        <begin position="425"/>
        <end position="539"/>
    </location>
</feature>
<dbReference type="Proteomes" id="UP000824070">
    <property type="component" value="Unassembled WGS sequence"/>
</dbReference>
<dbReference type="PROSITE" id="PS00177">
    <property type="entry name" value="TOPOISOMERASE_II"/>
    <property type="match status" value="1"/>
</dbReference>
<dbReference type="FunFam" id="3.30.565.10:FF:000002">
    <property type="entry name" value="DNA gyrase subunit B"/>
    <property type="match status" value="1"/>
</dbReference>
<dbReference type="PANTHER" id="PTHR45866:SF12">
    <property type="entry name" value="DNA TOPOISOMERASE 4 SUBUNIT B"/>
    <property type="match status" value="1"/>
</dbReference>
<dbReference type="CDD" id="cd16928">
    <property type="entry name" value="HATPase_GyrB-like"/>
    <property type="match status" value="1"/>
</dbReference>
<dbReference type="InterPro" id="IPR013759">
    <property type="entry name" value="Topo_IIA_B_C"/>
</dbReference>
<dbReference type="SUPFAM" id="SSF54211">
    <property type="entry name" value="Ribosomal protein S5 domain 2-like"/>
    <property type="match status" value="1"/>
</dbReference>
<evidence type="ECO:0000256" key="3">
    <source>
        <dbReference type="ARBA" id="ARBA00012895"/>
    </source>
</evidence>
<dbReference type="InterPro" id="IPR002288">
    <property type="entry name" value="DNA_gyrase_B_C"/>
</dbReference>
<dbReference type="GO" id="GO:0034335">
    <property type="term" value="F:DNA negative supercoiling activity"/>
    <property type="evidence" value="ECO:0007669"/>
    <property type="project" value="UniProtKB-ARBA"/>
</dbReference>
<dbReference type="InterPro" id="IPR003594">
    <property type="entry name" value="HATPase_dom"/>
</dbReference>
<dbReference type="Gene3D" id="3.30.565.10">
    <property type="entry name" value="Histidine kinase-like ATPase, C-terminal domain"/>
    <property type="match status" value="1"/>
</dbReference>
<keyword evidence="6" id="KW-0238">DNA-binding</keyword>
<reference evidence="9" key="2">
    <citation type="journal article" date="2021" name="PeerJ">
        <title>Extensive microbial diversity within the chicken gut microbiome revealed by metagenomics and culture.</title>
        <authorList>
            <person name="Gilroy R."/>
            <person name="Ravi A."/>
            <person name="Getino M."/>
            <person name="Pursley I."/>
            <person name="Horton D.L."/>
            <person name="Alikhan N.F."/>
            <person name="Baker D."/>
            <person name="Gharbi K."/>
            <person name="Hall N."/>
            <person name="Watson M."/>
            <person name="Adriaenssens E.M."/>
            <person name="Foster-Nyarko E."/>
            <person name="Jarju S."/>
            <person name="Secka A."/>
            <person name="Antonio M."/>
            <person name="Oren A."/>
            <person name="Chaudhuri R.R."/>
            <person name="La Ragione R."/>
            <person name="Hildebrand F."/>
            <person name="Pallen M.J."/>
        </authorList>
    </citation>
    <scope>NUCLEOTIDE SEQUENCE</scope>
    <source>
        <strain evidence="9">ChiGjej1B1-22543</strain>
    </source>
</reference>
<dbReference type="InterPro" id="IPR018522">
    <property type="entry name" value="TopoIIA_CS"/>
</dbReference>
<dbReference type="InterPro" id="IPR013760">
    <property type="entry name" value="Topo_IIA-like_dom_sf"/>
</dbReference>
<dbReference type="Pfam" id="PF00986">
    <property type="entry name" value="DNA_gyraseB_C"/>
    <property type="match status" value="1"/>
</dbReference>
<dbReference type="GO" id="GO:0046872">
    <property type="term" value="F:metal ion binding"/>
    <property type="evidence" value="ECO:0007669"/>
    <property type="project" value="UniProtKB-KW"/>
</dbReference>
<evidence type="ECO:0000256" key="5">
    <source>
        <dbReference type="ARBA" id="ARBA00022842"/>
    </source>
</evidence>
<sequence length="649" mass="72837">MDIEKAEKEYTARNIELLSEMEGVRKRPGMYIGSTNATGLHHLIWEIVDNAVDEAVNGYGDRVSVTVHKDGSVSVEDEGRGIPVDVHPQTGIPAVQLLYTTLHSGGKFSDQNYKVSAGLHGVGATVTNAMSEWLDITIYRLGHIYHIRFEDGGKLVTPLEDLGTTKKHGTLVRFKPDKRIFTTVEFKWDTISNHLQEEAFLLKKVHFILKDERANLSREFYYEQGLREYVANLTQNKEPLGPILYFDDDNAAIKIELAMQWCNKDYNENVYSYANSVRTHDGGTHETGLRLGITKAVNDWATQNGVIKEIAKLDGSDIREGLTAVISVKVPEKLLEYEGQTKGKLGTPAALSAVNDFAYDRLVHYLAEHKEFAIDLIKKCQAAKEARDAARKAKELTRTGKSKKKEDLVISDKLAAAQSKDYKENELFIVEGDSAGGSAKSGRDRLHQAILPLRGKPLNTDSVTMERMLQNVEFSTIISTIGAGVGADFDVEDAKYGKIIIMTDADTDGAHIQILLLTFFYNYMKPLITHGMVYLACPPLYRVYKKSNPSKEFVYAWSDEDLEAAKKKIGPGYGINRYKGLGEMNAEQLASTTMNKATRQLLQVRIDDPLVVEKRISILMGKDPSQRRTWIEENVKFNEKDDFINEVNR</sequence>
<keyword evidence="5" id="KW-0460">Magnesium</keyword>
<keyword evidence="4" id="KW-0479">Metal-binding</keyword>
<dbReference type="InterPro" id="IPR000565">
    <property type="entry name" value="Topo_IIA_B"/>
</dbReference>
<dbReference type="Pfam" id="PF00204">
    <property type="entry name" value="DNA_gyraseB"/>
    <property type="match status" value="1"/>
</dbReference>
<dbReference type="GO" id="GO:0003677">
    <property type="term" value="F:DNA binding"/>
    <property type="evidence" value="ECO:0007669"/>
    <property type="project" value="UniProtKB-KW"/>
</dbReference>
<reference evidence="9" key="1">
    <citation type="submission" date="2020-10" db="EMBL/GenBank/DDBJ databases">
        <authorList>
            <person name="Gilroy R."/>
        </authorList>
    </citation>
    <scope>NUCLEOTIDE SEQUENCE</scope>
    <source>
        <strain evidence="9">ChiGjej1B1-22543</strain>
    </source>
</reference>
<dbReference type="AlphaFoldDB" id="A0A9D1LPG2"/>
<evidence type="ECO:0000256" key="2">
    <source>
        <dbReference type="ARBA" id="ARBA00001946"/>
    </source>
</evidence>
<dbReference type="InterPro" id="IPR020568">
    <property type="entry name" value="Ribosomal_Su5_D2-typ_SF"/>
</dbReference>
<dbReference type="SUPFAM" id="SSF56719">
    <property type="entry name" value="Type II DNA topoisomerase"/>
    <property type="match status" value="1"/>
</dbReference>